<evidence type="ECO:0000313" key="2">
    <source>
        <dbReference type="Proteomes" id="UP001066276"/>
    </source>
</evidence>
<evidence type="ECO:0000313" key="1">
    <source>
        <dbReference type="EMBL" id="KAJ1184907.1"/>
    </source>
</evidence>
<dbReference type="EMBL" id="JANPWB010000005">
    <property type="protein sequence ID" value="KAJ1184907.1"/>
    <property type="molecule type" value="Genomic_DNA"/>
</dbReference>
<keyword evidence="2" id="KW-1185">Reference proteome</keyword>
<accession>A0AAV7UB51</accession>
<reference evidence="1" key="1">
    <citation type="journal article" date="2022" name="bioRxiv">
        <title>Sequencing and chromosome-scale assembly of the giantPleurodeles waltlgenome.</title>
        <authorList>
            <person name="Brown T."/>
            <person name="Elewa A."/>
            <person name="Iarovenko S."/>
            <person name="Subramanian E."/>
            <person name="Araus A.J."/>
            <person name="Petzold A."/>
            <person name="Susuki M."/>
            <person name="Suzuki K.-i.T."/>
            <person name="Hayashi T."/>
            <person name="Toyoda A."/>
            <person name="Oliveira C."/>
            <person name="Osipova E."/>
            <person name="Leigh N.D."/>
            <person name="Simon A."/>
            <person name="Yun M.H."/>
        </authorList>
    </citation>
    <scope>NUCLEOTIDE SEQUENCE</scope>
    <source>
        <strain evidence="1">20211129_DDA</strain>
        <tissue evidence="1">Liver</tissue>
    </source>
</reference>
<dbReference type="AlphaFoldDB" id="A0AAV7UB51"/>
<protein>
    <submittedName>
        <fullName evidence="1">Uncharacterized protein</fullName>
    </submittedName>
</protein>
<organism evidence="1 2">
    <name type="scientific">Pleurodeles waltl</name>
    <name type="common">Iberian ribbed newt</name>
    <dbReference type="NCBI Taxonomy" id="8319"/>
    <lineage>
        <taxon>Eukaryota</taxon>
        <taxon>Metazoa</taxon>
        <taxon>Chordata</taxon>
        <taxon>Craniata</taxon>
        <taxon>Vertebrata</taxon>
        <taxon>Euteleostomi</taxon>
        <taxon>Amphibia</taxon>
        <taxon>Batrachia</taxon>
        <taxon>Caudata</taxon>
        <taxon>Salamandroidea</taxon>
        <taxon>Salamandridae</taxon>
        <taxon>Pleurodelinae</taxon>
        <taxon>Pleurodeles</taxon>
    </lineage>
</organism>
<name>A0AAV7UB51_PLEWA</name>
<proteinExistence type="predicted"/>
<sequence>MHSLVYQWEDKASKTVYCLCTPHVSGDPIAYTEADESLCINGSKAIAEDFVVYCQQLYSPDPVGPPANLDQFMVDLSVTHLPLVECGLLEVDVTHEELEEALAQLHSGKALGPNSLPGEFWRLIRRPQAVEL</sequence>
<dbReference type="Proteomes" id="UP001066276">
    <property type="component" value="Chromosome 3_1"/>
</dbReference>
<comment type="caution">
    <text evidence="1">The sequence shown here is derived from an EMBL/GenBank/DDBJ whole genome shotgun (WGS) entry which is preliminary data.</text>
</comment>
<gene>
    <name evidence="1" type="ORF">NDU88_001704</name>
</gene>